<dbReference type="Proteomes" id="UP001054945">
    <property type="component" value="Unassembled WGS sequence"/>
</dbReference>
<dbReference type="AlphaFoldDB" id="A0AAV4QLW4"/>
<proteinExistence type="predicted"/>
<gene>
    <name evidence="1" type="ORF">CEXT_24011</name>
</gene>
<sequence>MKSQSNNKCLRSIERNVHTHDVRAVHTQIIGEYLVSGVITNITELIILTFEMFLRRPSRGCPYIQNRHISLHAFSVQVWIHSIN</sequence>
<reference evidence="1 2" key="1">
    <citation type="submission" date="2021-06" db="EMBL/GenBank/DDBJ databases">
        <title>Caerostris extrusa draft genome.</title>
        <authorList>
            <person name="Kono N."/>
            <person name="Arakawa K."/>
        </authorList>
    </citation>
    <scope>NUCLEOTIDE SEQUENCE [LARGE SCALE GENOMIC DNA]</scope>
</reference>
<comment type="caution">
    <text evidence="1">The sequence shown here is derived from an EMBL/GenBank/DDBJ whole genome shotgun (WGS) entry which is preliminary data.</text>
</comment>
<evidence type="ECO:0000313" key="1">
    <source>
        <dbReference type="EMBL" id="GIY10309.1"/>
    </source>
</evidence>
<name>A0AAV4QLW4_CAEEX</name>
<evidence type="ECO:0000313" key="2">
    <source>
        <dbReference type="Proteomes" id="UP001054945"/>
    </source>
</evidence>
<organism evidence="1 2">
    <name type="scientific">Caerostris extrusa</name>
    <name type="common">Bark spider</name>
    <name type="synonym">Caerostris bankana</name>
    <dbReference type="NCBI Taxonomy" id="172846"/>
    <lineage>
        <taxon>Eukaryota</taxon>
        <taxon>Metazoa</taxon>
        <taxon>Ecdysozoa</taxon>
        <taxon>Arthropoda</taxon>
        <taxon>Chelicerata</taxon>
        <taxon>Arachnida</taxon>
        <taxon>Araneae</taxon>
        <taxon>Araneomorphae</taxon>
        <taxon>Entelegynae</taxon>
        <taxon>Araneoidea</taxon>
        <taxon>Araneidae</taxon>
        <taxon>Caerostris</taxon>
    </lineage>
</organism>
<dbReference type="EMBL" id="BPLR01006504">
    <property type="protein sequence ID" value="GIY10309.1"/>
    <property type="molecule type" value="Genomic_DNA"/>
</dbReference>
<protein>
    <submittedName>
        <fullName evidence="1">Uncharacterized protein</fullName>
    </submittedName>
</protein>
<accession>A0AAV4QLW4</accession>
<keyword evidence="2" id="KW-1185">Reference proteome</keyword>